<keyword evidence="2" id="KW-1185">Reference proteome</keyword>
<name>D3PER0_DEFDS</name>
<accession>D3PER0</accession>
<organism evidence="1 2">
    <name type="scientific">Deferribacter desulfuricans (strain DSM 14783 / JCM 11476 / NBRC 101012 / SSM1)</name>
    <dbReference type="NCBI Taxonomy" id="639282"/>
    <lineage>
        <taxon>Bacteria</taxon>
        <taxon>Pseudomonadati</taxon>
        <taxon>Deferribacterota</taxon>
        <taxon>Deferribacteres</taxon>
        <taxon>Deferribacterales</taxon>
        <taxon>Deferribacteraceae</taxon>
        <taxon>Deferribacter</taxon>
    </lineage>
</organism>
<dbReference type="KEGG" id="ddf:DEFDS_P078"/>
<evidence type="ECO:0000313" key="2">
    <source>
        <dbReference type="Proteomes" id="UP000001520"/>
    </source>
</evidence>
<keyword evidence="1" id="KW-0614">Plasmid</keyword>
<dbReference type="HOGENOM" id="CLU_1352772_0_0_0"/>
<dbReference type="AlphaFoldDB" id="D3PER0"/>
<evidence type="ECO:0000313" key="1">
    <source>
        <dbReference type="EMBL" id="BAI81702.1"/>
    </source>
</evidence>
<reference evidence="1 2" key="1">
    <citation type="journal article" date="2010" name="DNA Res.">
        <title>Bacterial lifestyle in a deep-sea hydrothermal vent chimney revealed by the genome sequence of the thermophilic bacterium Deferribacter desulfuricans SSM1.</title>
        <authorList>
            <person name="Takaki Y."/>
            <person name="Shimamura S."/>
            <person name="Nakagawa S."/>
            <person name="Fukuhara Y."/>
            <person name="Horikawa H."/>
            <person name="Ankai A."/>
            <person name="Harada T."/>
            <person name="Hosoyama A."/>
            <person name="Oguchi A."/>
            <person name="Fukui S."/>
            <person name="Fujita N."/>
            <person name="Takami H."/>
            <person name="Takai K."/>
        </authorList>
    </citation>
    <scope>NUCLEOTIDE SEQUENCE [LARGE SCALE GENOMIC DNA]</scope>
    <source>
        <strain evidence="2">DSM 14783 / JCM 11476 / NBRC 101012 / SSM1</strain>
        <plasmid evidence="2">Plasmid megaplasmid pDF308</plasmid>
    </source>
</reference>
<protein>
    <submittedName>
        <fullName evidence="1">Uncharacterized protein</fullName>
    </submittedName>
</protein>
<geneLocation type="plasmid" evidence="1 2">
    <name>megaplasmid pDF308</name>
</geneLocation>
<dbReference type="Proteomes" id="UP000001520">
    <property type="component" value="Plasmid megaplasmid pDF308"/>
</dbReference>
<proteinExistence type="predicted"/>
<dbReference type="RefSeq" id="WP_013008939.1">
    <property type="nucleotide sequence ID" value="NC_013940.1"/>
</dbReference>
<sequence length="202" mass="23978">MSNFYIEVYEDNELIKIIDFHLPSNPYSYSYSKKKILNKIKNTKANYNFYLDVCSIAEIFFTPPNLLKNSEYILATESFTEGSFTTVLDDDKFDSKKLLIVMVTLERWSIDGFIWKVFYGEDAKVFGKKLEELMCKYDTDLETEKTNLQLFEEDYIKTGKYQELLKQYNIKEINLNKININKKPNKEKTQNLSLHHPQDTFF</sequence>
<dbReference type="EMBL" id="AP011530">
    <property type="protein sequence ID" value="BAI81702.1"/>
    <property type="molecule type" value="Genomic_DNA"/>
</dbReference>
<gene>
    <name evidence="1" type="ordered locus">DEFDS_P078</name>
</gene>